<dbReference type="EMBL" id="VSSQ01109934">
    <property type="protein sequence ID" value="MPN48002.1"/>
    <property type="molecule type" value="Genomic_DNA"/>
</dbReference>
<proteinExistence type="predicted"/>
<gene>
    <name evidence="1" type="ORF">SDC9_195606</name>
</gene>
<name>A0A645IB08_9ZZZZ</name>
<organism evidence="1">
    <name type="scientific">bioreactor metagenome</name>
    <dbReference type="NCBI Taxonomy" id="1076179"/>
    <lineage>
        <taxon>unclassified sequences</taxon>
        <taxon>metagenomes</taxon>
        <taxon>ecological metagenomes</taxon>
    </lineage>
</organism>
<accession>A0A645IB08</accession>
<protein>
    <submittedName>
        <fullName evidence="1">Uncharacterized protein</fullName>
    </submittedName>
</protein>
<dbReference type="AlphaFoldDB" id="A0A645IB08"/>
<sequence>MHVFEKVRFTGTIITIEPDTRFTYLILVLDGQQHFIQAVDNFIGKHIFINFNINCVLCSVLSHDSRIDNTTNQFFINVS</sequence>
<reference evidence="1" key="1">
    <citation type="submission" date="2019-08" db="EMBL/GenBank/DDBJ databases">
        <authorList>
            <person name="Kucharzyk K."/>
            <person name="Murdoch R.W."/>
            <person name="Higgins S."/>
            <person name="Loffler F."/>
        </authorList>
    </citation>
    <scope>NUCLEOTIDE SEQUENCE</scope>
</reference>
<comment type="caution">
    <text evidence="1">The sequence shown here is derived from an EMBL/GenBank/DDBJ whole genome shotgun (WGS) entry which is preliminary data.</text>
</comment>
<evidence type="ECO:0000313" key="1">
    <source>
        <dbReference type="EMBL" id="MPN48002.1"/>
    </source>
</evidence>